<name>A0A5J4R0R9_9ZZZZ</name>
<dbReference type="Gene3D" id="3.30.160.70">
    <property type="entry name" value="Methylated DNA-protein cysteine methyltransferase domain"/>
    <property type="match status" value="1"/>
</dbReference>
<evidence type="ECO:0000256" key="1">
    <source>
        <dbReference type="ARBA" id="ARBA00001286"/>
    </source>
</evidence>
<dbReference type="EMBL" id="SNRY01002044">
    <property type="protein sequence ID" value="KAA6327128.1"/>
    <property type="molecule type" value="Genomic_DNA"/>
</dbReference>
<comment type="similarity">
    <text evidence="2">Belongs to the MGMT family.</text>
</comment>
<evidence type="ECO:0000256" key="7">
    <source>
        <dbReference type="ARBA" id="ARBA00023204"/>
    </source>
</evidence>
<evidence type="ECO:0000256" key="2">
    <source>
        <dbReference type="ARBA" id="ARBA00008711"/>
    </source>
</evidence>
<proteinExistence type="inferred from homology"/>
<dbReference type="EC" id="2.1.1.63" evidence="3"/>
<dbReference type="AlphaFoldDB" id="A0A5J4R0R9"/>
<accession>A0A5J4R0R9</accession>
<dbReference type="Gene3D" id="1.10.10.10">
    <property type="entry name" value="Winged helix-like DNA-binding domain superfamily/Winged helix DNA-binding domain"/>
    <property type="match status" value="1"/>
</dbReference>
<keyword evidence="5" id="KW-0808">Transferase</keyword>
<dbReference type="PROSITE" id="PS00374">
    <property type="entry name" value="MGMT"/>
    <property type="match status" value="1"/>
</dbReference>
<dbReference type="GO" id="GO:0003908">
    <property type="term" value="F:methylated-DNA-[protein]-cysteine S-methyltransferase activity"/>
    <property type="evidence" value="ECO:0007669"/>
    <property type="project" value="UniProtKB-EC"/>
</dbReference>
<dbReference type="GO" id="GO:0006281">
    <property type="term" value="P:DNA repair"/>
    <property type="evidence" value="ECO:0007669"/>
    <property type="project" value="UniProtKB-KW"/>
</dbReference>
<reference evidence="10" key="1">
    <citation type="submission" date="2019-03" db="EMBL/GenBank/DDBJ databases">
        <title>Single cell metagenomics reveals metabolic interactions within the superorganism composed of flagellate Streblomastix strix and complex community of Bacteroidetes bacteria on its surface.</title>
        <authorList>
            <person name="Treitli S.C."/>
            <person name="Kolisko M."/>
            <person name="Husnik F."/>
            <person name="Keeling P."/>
            <person name="Hampl V."/>
        </authorList>
    </citation>
    <scope>NUCLEOTIDE SEQUENCE</scope>
    <source>
        <strain evidence="10">STM</strain>
    </source>
</reference>
<comment type="catalytic activity">
    <reaction evidence="1">
        <text>a 4-O-methyl-thymidine in DNA + L-cysteinyl-[protein] = a thymidine in DNA + S-methyl-L-cysteinyl-[protein]</text>
        <dbReference type="Rhea" id="RHEA:53428"/>
        <dbReference type="Rhea" id="RHEA-COMP:10131"/>
        <dbReference type="Rhea" id="RHEA-COMP:10132"/>
        <dbReference type="Rhea" id="RHEA-COMP:13555"/>
        <dbReference type="Rhea" id="RHEA-COMP:13556"/>
        <dbReference type="ChEBI" id="CHEBI:29950"/>
        <dbReference type="ChEBI" id="CHEBI:82612"/>
        <dbReference type="ChEBI" id="CHEBI:137386"/>
        <dbReference type="ChEBI" id="CHEBI:137387"/>
        <dbReference type="EC" id="2.1.1.63"/>
    </reaction>
</comment>
<dbReference type="CDD" id="cd06445">
    <property type="entry name" value="ATase"/>
    <property type="match status" value="1"/>
</dbReference>
<evidence type="ECO:0000256" key="4">
    <source>
        <dbReference type="ARBA" id="ARBA00022603"/>
    </source>
</evidence>
<protein>
    <recommendedName>
        <fullName evidence="3">methylated-DNA--[protein]-cysteine S-methyltransferase</fullName>
        <ecNumber evidence="3">2.1.1.63</ecNumber>
    </recommendedName>
</protein>
<dbReference type="PANTHER" id="PTHR10815">
    <property type="entry name" value="METHYLATED-DNA--PROTEIN-CYSTEINE METHYLTRANSFERASE"/>
    <property type="match status" value="1"/>
</dbReference>
<dbReference type="SUPFAM" id="SSF53155">
    <property type="entry name" value="Methylated DNA-protein cysteine methyltransferase domain"/>
    <property type="match status" value="1"/>
</dbReference>
<keyword evidence="6" id="KW-0227">DNA damage</keyword>
<dbReference type="InterPro" id="IPR014048">
    <property type="entry name" value="MethylDNA_cys_MeTrfase_DNA-bd"/>
</dbReference>
<dbReference type="SUPFAM" id="SSF46767">
    <property type="entry name" value="Methylated DNA-protein cysteine methyltransferase, C-terminal domain"/>
    <property type="match status" value="1"/>
</dbReference>
<sequence>MVQHNPFVTIVPMLSGESQSRKLMIVYSFSDTPFGEVLTASTSKGLCYMAFAESREQALTELKHLFPNAQYTNGTNEYQQQALAVFTGDWGNLQPVILHLKGTAFQLDVWKMLLQIPAGTLTTYGSIARRLNNPKASRPVGNAVGSNPVAFIIPCHRVIRSDGGLGGYHWGLECKTKMIRWEKEQFQ</sequence>
<dbReference type="InterPro" id="IPR036388">
    <property type="entry name" value="WH-like_DNA-bd_sf"/>
</dbReference>
<dbReference type="FunFam" id="1.10.10.10:FF:000214">
    <property type="entry name" value="Methylated-DNA--protein-cysteine methyltransferase"/>
    <property type="match status" value="1"/>
</dbReference>
<evidence type="ECO:0000259" key="9">
    <source>
        <dbReference type="Pfam" id="PF01035"/>
    </source>
</evidence>
<feature type="domain" description="Methylated-DNA-[protein]-cysteine S-methyltransferase DNA binding" evidence="9">
    <location>
        <begin position="104"/>
        <end position="183"/>
    </location>
</feature>
<dbReference type="InterPro" id="IPR036631">
    <property type="entry name" value="MGMT_N_sf"/>
</dbReference>
<dbReference type="PANTHER" id="PTHR10815:SF13">
    <property type="entry name" value="METHYLATED-DNA--PROTEIN-CYSTEINE METHYLTRANSFERASE"/>
    <property type="match status" value="1"/>
</dbReference>
<evidence type="ECO:0000256" key="5">
    <source>
        <dbReference type="ARBA" id="ARBA00022679"/>
    </source>
</evidence>
<evidence type="ECO:0000313" key="10">
    <source>
        <dbReference type="EMBL" id="KAA6327128.1"/>
    </source>
</evidence>
<evidence type="ECO:0000256" key="6">
    <source>
        <dbReference type="ARBA" id="ARBA00022763"/>
    </source>
</evidence>
<dbReference type="NCBIfam" id="TIGR00589">
    <property type="entry name" value="ogt"/>
    <property type="match status" value="1"/>
</dbReference>
<dbReference type="Pfam" id="PF01035">
    <property type="entry name" value="DNA_binding_1"/>
    <property type="match status" value="1"/>
</dbReference>
<organism evidence="10">
    <name type="scientific">termite gut metagenome</name>
    <dbReference type="NCBI Taxonomy" id="433724"/>
    <lineage>
        <taxon>unclassified sequences</taxon>
        <taxon>metagenomes</taxon>
        <taxon>organismal metagenomes</taxon>
    </lineage>
</organism>
<comment type="caution">
    <text evidence="10">The sequence shown here is derived from an EMBL/GenBank/DDBJ whole genome shotgun (WGS) entry which is preliminary data.</text>
</comment>
<gene>
    <name evidence="10" type="ORF">EZS27_023857</name>
</gene>
<dbReference type="InterPro" id="IPR036217">
    <property type="entry name" value="MethylDNA_cys_MeTrfase_DNAb"/>
</dbReference>
<keyword evidence="4" id="KW-0489">Methyltransferase</keyword>
<dbReference type="GO" id="GO:0032259">
    <property type="term" value="P:methylation"/>
    <property type="evidence" value="ECO:0007669"/>
    <property type="project" value="UniProtKB-KW"/>
</dbReference>
<comment type="catalytic activity">
    <reaction evidence="8">
        <text>a 6-O-methyl-2'-deoxyguanosine in DNA + L-cysteinyl-[protein] = S-methyl-L-cysteinyl-[protein] + a 2'-deoxyguanosine in DNA</text>
        <dbReference type="Rhea" id="RHEA:24000"/>
        <dbReference type="Rhea" id="RHEA-COMP:10131"/>
        <dbReference type="Rhea" id="RHEA-COMP:10132"/>
        <dbReference type="Rhea" id="RHEA-COMP:11367"/>
        <dbReference type="Rhea" id="RHEA-COMP:11368"/>
        <dbReference type="ChEBI" id="CHEBI:29950"/>
        <dbReference type="ChEBI" id="CHEBI:82612"/>
        <dbReference type="ChEBI" id="CHEBI:85445"/>
        <dbReference type="ChEBI" id="CHEBI:85448"/>
        <dbReference type="EC" id="2.1.1.63"/>
    </reaction>
</comment>
<keyword evidence="7" id="KW-0234">DNA repair</keyword>
<evidence type="ECO:0000256" key="8">
    <source>
        <dbReference type="ARBA" id="ARBA00049348"/>
    </source>
</evidence>
<dbReference type="InterPro" id="IPR001497">
    <property type="entry name" value="MethylDNA_cys_MeTrfase_AS"/>
</dbReference>
<evidence type="ECO:0000256" key="3">
    <source>
        <dbReference type="ARBA" id="ARBA00011918"/>
    </source>
</evidence>